<dbReference type="EMBL" id="WHVB01000072">
    <property type="protein sequence ID" value="KAF8463389.1"/>
    <property type="molecule type" value="Genomic_DNA"/>
</dbReference>
<keyword evidence="1" id="KW-0812">Transmembrane</keyword>
<evidence type="ECO:0000313" key="3">
    <source>
        <dbReference type="Proteomes" id="UP000759537"/>
    </source>
</evidence>
<dbReference type="OrthoDB" id="448455at2759"/>
<name>A0A9P5JV71_9AGAM</name>
<reference evidence="2" key="2">
    <citation type="journal article" date="2020" name="Nat. Commun.">
        <title>Large-scale genome sequencing of mycorrhizal fungi provides insights into the early evolution of symbiotic traits.</title>
        <authorList>
            <person name="Miyauchi S."/>
            <person name="Kiss E."/>
            <person name="Kuo A."/>
            <person name="Drula E."/>
            <person name="Kohler A."/>
            <person name="Sanchez-Garcia M."/>
            <person name="Morin E."/>
            <person name="Andreopoulos B."/>
            <person name="Barry K.W."/>
            <person name="Bonito G."/>
            <person name="Buee M."/>
            <person name="Carver A."/>
            <person name="Chen C."/>
            <person name="Cichocki N."/>
            <person name="Clum A."/>
            <person name="Culley D."/>
            <person name="Crous P.W."/>
            <person name="Fauchery L."/>
            <person name="Girlanda M."/>
            <person name="Hayes R.D."/>
            <person name="Keri Z."/>
            <person name="LaButti K."/>
            <person name="Lipzen A."/>
            <person name="Lombard V."/>
            <person name="Magnuson J."/>
            <person name="Maillard F."/>
            <person name="Murat C."/>
            <person name="Nolan M."/>
            <person name="Ohm R.A."/>
            <person name="Pangilinan J."/>
            <person name="Pereira M.F."/>
            <person name="Perotto S."/>
            <person name="Peter M."/>
            <person name="Pfister S."/>
            <person name="Riley R."/>
            <person name="Sitrit Y."/>
            <person name="Stielow J.B."/>
            <person name="Szollosi G."/>
            <person name="Zifcakova L."/>
            <person name="Stursova M."/>
            <person name="Spatafora J.W."/>
            <person name="Tedersoo L."/>
            <person name="Vaario L.M."/>
            <person name="Yamada A."/>
            <person name="Yan M."/>
            <person name="Wang P."/>
            <person name="Xu J."/>
            <person name="Bruns T."/>
            <person name="Baldrian P."/>
            <person name="Vilgalys R."/>
            <person name="Dunand C."/>
            <person name="Henrissat B."/>
            <person name="Grigoriev I.V."/>
            <person name="Hibbett D."/>
            <person name="Nagy L.G."/>
            <person name="Martin F.M."/>
        </authorList>
    </citation>
    <scope>NUCLEOTIDE SEQUENCE</scope>
    <source>
        <strain evidence="2">Prilba</strain>
    </source>
</reference>
<gene>
    <name evidence="2" type="ORF">DFH94DRAFT_848962</name>
</gene>
<dbReference type="Proteomes" id="UP000759537">
    <property type="component" value="Unassembled WGS sequence"/>
</dbReference>
<evidence type="ECO:0000256" key="1">
    <source>
        <dbReference type="SAM" id="Phobius"/>
    </source>
</evidence>
<comment type="caution">
    <text evidence="2">The sequence shown here is derived from an EMBL/GenBank/DDBJ whole genome shotgun (WGS) entry which is preliminary data.</text>
</comment>
<protein>
    <submittedName>
        <fullName evidence="2">Uncharacterized protein</fullName>
    </submittedName>
</protein>
<feature type="non-terminal residue" evidence="2">
    <location>
        <position position="237"/>
    </location>
</feature>
<keyword evidence="1" id="KW-0472">Membrane</keyword>
<sequence>MVNVLYTLSETLGEGISLVFSPGKVIFAGVGVLLLVCIVLNLLRSQYNGQNYLDSWDCNKGDQGRLIEKRLIGRTDMEDALQRLDKLTQEEARMALAENMKATHTVDERVREVTNTVVAIDNRVASLDNRVAMGTHAIDESVKGVREQVLAIDDRVAGVDERVAEVIHGKGNKASCRSTKKNQLQDNIYNWLSPPDPSTNHNIACDTHYKKAVTWFFQGSIFCKWKSTSSLLWIHGK</sequence>
<feature type="transmembrane region" description="Helical" evidence="1">
    <location>
        <begin position="25"/>
        <end position="43"/>
    </location>
</feature>
<organism evidence="2 3">
    <name type="scientific">Russula ochroleuca</name>
    <dbReference type="NCBI Taxonomy" id="152965"/>
    <lineage>
        <taxon>Eukaryota</taxon>
        <taxon>Fungi</taxon>
        <taxon>Dikarya</taxon>
        <taxon>Basidiomycota</taxon>
        <taxon>Agaricomycotina</taxon>
        <taxon>Agaricomycetes</taxon>
        <taxon>Russulales</taxon>
        <taxon>Russulaceae</taxon>
        <taxon>Russula</taxon>
    </lineage>
</organism>
<keyword evidence="1" id="KW-1133">Transmembrane helix</keyword>
<dbReference type="AlphaFoldDB" id="A0A9P5JV71"/>
<accession>A0A9P5JV71</accession>
<reference evidence="2" key="1">
    <citation type="submission" date="2019-10" db="EMBL/GenBank/DDBJ databases">
        <authorList>
            <consortium name="DOE Joint Genome Institute"/>
            <person name="Kuo A."/>
            <person name="Miyauchi S."/>
            <person name="Kiss E."/>
            <person name="Drula E."/>
            <person name="Kohler A."/>
            <person name="Sanchez-Garcia M."/>
            <person name="Andreopoulos B."/>
            <person name="Barry K.W."/>
            <person name="Bonito G."/>
            <person name="Buee M."/>
            <person name="Carver A."/>
            <person name="Chen C."/>
            <person name="Cichocki N."/>
            <person name="Clum A."/>
            <person name="Culley D."/>
            <person name="Crous P.W."/>
            <person name="Fauchery L."/>
            <person name="Girlanda M."/>
            <person name="Hayes R."/>
            <person name="Keri Z."/>
            <person name="LaButti K."/>
            <person name="Lipzen A."/>
            <person name="Lombard V."/>
            <person name="Magnuson J."/>
            <person name="Maillard F."/>
            <person name="Morin E."/>
            <person name="Murat C."/>
            <person name="Nolan M."/>
            <person name="Ohm R."/>
            <person name="Pangilinan J."/>
            <person name="Pereira M."/>
            <person name="Perotto S."/>
            <person name="Peter M."/>
            <person name="Riley R."/>
            <person name="Sitrit Y."/>
            <person name="Stielow B."/>
            <person name="Szollosi G."/>
            <person name="Zifcakova L."/>
            <person name="Stursova M."/>
            <person name="Spatafora J.W."/>
            <person name="Tedersoo L."/>
            <person name="Vaario L.-M."/>
            <person name="Yamada A."/>
            <person name="Yan M."/>
            <person name="Wang P."/>
            <person name="Xu J."/>
            <person name="Bruns T."/>
            <person name="Baldrian P."/>
            <person name="Vilgalys R."/>
            <person name="Henrissat B."/>
            <person name="Grigoriev I.V."/>
            <person name="Hibbett D."/>
            <person name="Nagy L.G."/>
            <person name="Martin F.M."/>
        </authorList>
    </citation>
    <scope>NUCLEOTIDE SEQUENCE</scope>
    <source>
        <strain evidence="2">Prilba</strain>
    </source>
</reference>
<proteinExistence type="predicted"/>
<evidence type="ECO:0000313" key="2">
    <source>
        <dbReference type="EMBL" id="KAF8463389.1"/>
    </source>
</evidence>
<keyword evidence="3" id="KW-1185">Reference proteome</keyword>